<feature type="domain" description="Sialidase" evidence="1">
    <location>
        <begin position="46"/>
        <end position="384"/>
    </location>
</feature>
<dbReference type="Gene3D" id="2.120.10.10">
    <property type="match status" value="1"/>
</dbReference>
<reference evidence="2 3" key="1">
    <citation type="submission" date="2019-07" db="EMBL/GenBank/DDBJ databases">
        <title>Whole genome shotgun sequence of Terrabacter aerolatus NBRC 106305.</title>
        <authorList>
            <person name="Hosoyama A."/>
            <person name="Uohara A."/>
            <person name="Ohji S."/>
            <person name="Ichikawa N."/>
        </authorList>
    </citation>
    <scope>NUCLEOTIDE SEQUENCE [LARGE SCALE GENOMIC DNA]</scope>
    <source>
        <strain evidence="2 3">NBRC 106305</strain>
    </source>
</reference>
<evidence type="ECO:0000259" key="1">
    <source>
        <dbReference type="Pfam" id="PF13088"/>
    </source>
</evidence>
<accession>A0A512D6L1</accession>
<keyword evidence="2" id="KW-0378">Hydrolase</keyword>
<comment type="caution">
    <text evidence="2">The sequence shown here is derived from an EMBL/GenBank/DDBJ whole genome shotgun (WGS) entry which is preliminary data.</text>
</comment>
<dbReference type="Pfam" id="PF13088">
    <property type="entry name" value="BNR_2"/>
    <property type="match status" value="1"/>
</dbReference>
<dbReference type="InterPro" id="IPR036278">
    <property type="entry name" value="Sialidase_sf"/>
</dbReference>
<dbReference type="CDD" id="cd15482">
    <property type="entry name" value="Sialidase_non-viral"/>
    <property type="match status" value="1"/>
</dbReference>
<dbReference type="PANTHER" id="PTHR43752:SF2">
    <property type="entry name" value="BNR_ASP-BOX REPEAT FAMILY PROTEIN"/>
    <property type="match status" value="1"/>
</dbReference>
<dbReference type="Proteomes" id="UP000321534">
    <property type="component" value="Unassembled WGS sequence"/>
</dbReference>
<sequence>MTLAESADPILADGVLRARDGGGHTAYLPTPTVQCHAANLAWLPNGDLACVWFGGTQEGVSDITAYLSRMPSGADAWSDPVPLSDDPTRSEQNPVLFTAPDGAVWLLYTAQLAGNQDTSEVRRRVSRDGGRTWEAPTVLLPATDAGGVFVRQPPVVLASRRILLPVFNCVTVPGEKWVGNEDTSSVWWSDDGGDSWAEAPVPGSLGCVHMNIVVREDGSLWACFRSRWADHVWETSSTDDGLTWAEPTPTGLPNNNSSIQAVAMGGGEVALVLNRSSARDATERRVSLYDEIDDEGVVDGLDGPVVAEPSPKSAEAQGRRTAFWGAPRAPMTLGLSPDEGRSWPVLVDLETGDGYCMSNNSRDGLNRELSYPSVLPGRDGDLHVAYTYHRRAIKHVHLTAEVVDRLRRGTSP</sequence>
<dbReference type="OrthoDB" id="41724at2"/>
<dbReference type="GO" id="GO:0016787">
    <property type="term" value="F:hydrolase activity"/>
    <property type="evidence" value="ECO:0007669"/>
    <property type="project" value="UniProtKB-KW"/>
</dbReference>
<dbReference type="PANTHER" id="PTHR43752">
    <property type="entry name" value="BNR/ASP-BOX REPEAT FAMILY PROTEIN"/>
    <property type="match status" value="1"/>
</dbReference>
<keyword evidence="3" id="KW-1185">Reference proteome</keyword>
<name>A0A512D6L1_9MICO</name>
<dbReference type="InterPro" id="IPR011040">
    <property type="entry name" value="Sialidase"/>
</dbReference>
<dbReference type="EMBL" id="BJYX01000033">
    <property type="protein sequence ID" value="GEO32017.1"/>
    <property type="molecule type" value="Genomic_DNA"/>
</dbReference>
<evidence type="ECO:0000313" key="2">
    <source>
        <dbReference type="EMBL" id="GEO32017.1"/>
    </source>
</evidence>
<proteinExistence type="predicted"/>
<protein>
    <submittedName>
        <fullName evidence="2">Glycosyl hydrolase</fullName>
    </submittedName>
</protein>
<gene>
    <name evidence="2" type="ORF">TAE01_38270</name>
</gene>
<evidence type="ECO:0000313" key="3">
    <source>
        <dbReference type="Proteomes" id="UP000321534"/>
    </source>
</evidence>
<dbReference type="SUPFAM" id="SSF50939">
    <property type="entry name" value="Sialidases"/>
    <property type="match status" value="1"/>
</dbReference>
<organism evidence="2 3">
    <name type="scientific">Terrabacter aerolatus</name>
    <dbReference type="NCBI Taxonomy" id="422442"/>
    <lineage>
        <taxon>Bacteria</taxon>
        <taxon>Bacillati</taxon>
        <taxon>Actinomycetota</taxon>
        <taxon>Actinomycetes</taxon>
        <taxon>Micrococcales</taxon>
        <taxon>Intrasporangiaceae</taxon>
        <taxon>Terrabacter</taxon>
    </lineage>
</organism>
<dbReference type="AlphaFoldDB" id="A0A512D6L1"/>
<dbReference type="RefSeq" id="WP_147068388.1">
    <property type="nucleotide sequence ID" value="NZ_BAAARO010000009.1"/>
</dbReference>